<reference evidence="2" key="1">
    <citation type="journal article" date="2020" name="mSystems">
        <title>Genome- and Community-Level Interaction Insights into Carbon Utilization and Element Cycling Functions of Hydrothermarchaeota in Hydrothermal Sediment.</title>
        <authorList>
            <person name="Zhou Z."/>
            <person name="Liu Y."/>
            <person name="Xu W."/>
            <person name="Pan J."/>
            <person name="Luo Z.H."/>
            <person name="Li M."/>
        </authorList>
    </citation>
    <scope>NUCLEOTIDE SEQUENCE [LARGE SCALE GENOMIC DNA]</scope>
    <source>
        <strain evidence="2">SpSt-1179</strain>
    </source>
</reference>
<feature type="domain" description="5'-Nucleotidase C-terminal" evidence="1">
    <location>
        <begin position="91"/>
        <end position="211"/>
    </location>
</feature>
<protein>
    <recommendedName>
        <fullName evidence="1">5'-Nucleotidase C-terminal domain-containing protein</fullName>
    </recommendedName>
</protein>
<dbReference type="GO" id="GO:0030288">
    <property type="term" value="C:outer membrane-bounded periplasmic space"/>
    <property type="evidence" value="ECO:0007669"/>
    <property type="project" value="TreeGrafter"/>
</dbReference>
<sequence>MKRHSELVPLFVLLFAIVFGVTLFSQDFTTSVNIPLTTYFARVQANPYYQLVNLASVDFAEKNLKGTDYENLPVISRSSTIDAGFRGADNFADVPAGPITSVEMQHLYRYANKISALKLNGKQVIEWLEASAGNFFQIDPEVTDDQILVNFGFDCHHLDQFWGITYIYDVTKPLGSRVARAEYKGVPLSEDMEFIVMVDSYRASGGGGLPHAVPENVVLEWDVDYRTMVFEYLDSLGGIMPELVISWSIKPVETAGKVLFKTGGEWGMPVLEYMEAAEELGIEQVDHISYVGTDDVWGLFEIDLSKVKTPQF</sequence>
<dbReference type="InterPro" id="IPR036907">
    <property type="entry name" value="5'-Nucleotdase_C_sf"/>
</dbReference>
<name>A0A7C1CU97_9BACT</name>
<dbReference type="GO" id="GO:0016787">
    <property type="term" value="F:hydrolase activity"/>
    <property type="evidence" value="ECO:0007669"/>
    <property type="project" value="InterPro"/>
</dbReference>
<dbReference type="SUPFAM" id="SSF55816">
    <property type="entry name" value="5'-nucleotidase (syn. UDP-sugar hydrolase), C-terminal domain"/>
    <property type="match status" value="1"/>
</dbReference>
<dbReference type="InterPro" id="IPR006179">
    <property type="entry name" value="5_nucleotidase/apyrase"/>
</dbReference>
<proteinExistence type="predicted"/>
<evidence type="ECO:0000313" key="2">
    <source>
        <dbReference type="EMBL" id="HDP76995.1"/>
    </source>
</evidence>
<dbReference type="PANTHER" id="PTHR11575">
    <property type="entry name" value="5'-NUCLEOTIDASE-RELATED"/>
    <property type="match status" value="1"/>
</dbReference>
<accession>A0A7C1CU97</accession>
<gene>
    <name evidence="2" type="ORF">ENN47_02175</name>
</gene>
<dbReference type="EMBL" id="DSBT01000062">
    <property type="protein sequence ID" value="HDP76995.1"/>
    <property type="molecule type" value="Genomic_DNA"/>
</dbReference>
<evidence type="ECO:0000259" key="1">
    <source>
        <dbReference type="Pfam" id="PF02872"/>
    </source>
</evidence>
<dbReference type="GO" id="GO:0009166">
    <property type="term" value="P:nucleotide catabolic process"/>
    <property type="evidence" value="ECO:0007669"/>
    <property type="project" value="InterPro"/>
</dbReference>
<dbReference type="Gene3D" id="3.90.780.10">
    <property type="entry name" value="5'-Nucleotidase, C-terminal domain"/>
    <property type="match status" value="1"/>
</dbReference>
<organism evidence="2">
    <name type="scientific">Mesotoga infera</name>
    <dbReference type="NCBI Taxonomy" id="1236046"/>
    <lineage>
        <taxon>Bacteria</taxon>
        <taxon>Thermotogati</taxon>
        <taxon>Thermotogota</taxon>
        <taxon>Thermotogae</taxon>
        <taxon>Kosmotogales</taxon>
        <taxon>Kosmotogaceae</taxon>
        <taxon>Mesotoga</taxon>
    </lineage>
</organism>
<dbReference type="AlphaFoldDB" id="A0A7C1CU97"/>
<dbReference type="InterPro" id="IPR008334">
    <property type="entry name" value="5'-Nucleotdase_C"/>
</dbReference>
<comment type="caution">
    <text evidence="2">The sequence shown here is derived from an EMBL/GenBank/DDBJ whole genome shotgun (WGS) entry which is preliminary data.</text>
</comment>
<dbReference type="Proteomes" id="UP000886198">
    <property type="component" value="Unassembled WGS sequence"/>
</dbReference>
<dbReference type="PANTHER" id="PTHR11575:SF6">
    <property type="entry name" value="2',3'-CYCLIC-NUCLEOTIDE 2'-PHOSPHODIESTERASE_3'-NUCLEOTIDASE"/>
    <property type="match status" value="1"/>
</dbReference>
<dbReference type="Pfam" id="PF02872">
    <property type="entry name" value="5_nucleotid_C"/>
    <property type="match status" value="1"/>
</dbReference>